<dbReference type="SUPFAM" id="SSF53850">
    <property type="entry name" value="Periplasmic binding protein-like II"/>
    <property type="match status" value="1"/>
</dbReference>
<dbReference type="EMBL" id="FOOE01000006">
    <property type="protein sequence ID" value="SFF67816.1"/>
    <property type="molecule type" value="Genomic_DNA"/>
</dbReference>
<dbReference type="Proteomes" id="UP000182135">
    <property type="component" value="Unassembled WGS sequence"/>
</dbReference>
<dbReference type="eggNOG" id="COG0715">
    <property type="taxonomic scope" value="Bacteria"/>
</dbReference>
<accession>A0A1I2KSB5</accession>
<dbReference type="PANTHER" id="PTHR30024">
    <property type="entry name" value="ALIPHATIC SULFONATES-BINDING PROTEIN-RELATED"/>
    <property type="match status" value="1"/>
</dbReference>
<dbReference type="STRING" id="1529.SAMN04487885_106100"/>
<gene>
    <name evidence="1" type="ORF">SAMN04487885_106100</name>
</gene>
<reference evidence="1 2" key="1">
    <citation type="submission" date="2016-10" db="EMBL/GenBank/DDBJ databases">
        <authorList>
            <person name="de Groot N.N."/>
        </authorList>
    </citation>
    <scope>NUCLEOTIDE SEQUENCE [LARGE SCALE GENOMIC DNA]</scope>
    <source>
        <strain evidence="1 2">NLAE-zl-G419</strain>
    </source>
</reference>
<dbReference type="PROSITE" id="PS51257">
    <property type="entry name" value="PROKAR_LIPOPROTEIN"/>
    <property type="match status" value="1"/>
</dbReference>
<organism evidence="1 2">
    <name type="scientific">Clostridium cadaveris</name>
    <dbReference type="NCBI Taxonomy" id="1529"/>
    <lineage>
        <taxon>Bacteria</taxon>
        <taxon>Bacillati</taxon>
        <taxon>Bacillota</taxon>
        <taxon>Clostridia</taxon>
        <taxon>Eubacteriales</taxon>
        <taxon>Clostridiaceae</taxon>
        <taxon>Clostridium</taxon>
    </lineage>
</organism>
<keyword evidence="2" id="KW-1185">Reference proteome</keyword>
<dbReference type="RefSeq" id="WP_051196319.1">
    <property type="nucleotide sequence ID" value="NZ_CP076620.1"/>
</dbReference>
<dbReference type="Gene3D" id="3.40.190.10">
    <property type="entry name" value="Periplasmic binding protein-like II"/>
    <property type="match status" value="1"/>
</dbReference>
<dbReference type="OrthoDB" id="286202at2"/>
<protein>
    <submittedName>
        <fullName evidence="1">NitT/TauT family transport system substrate-binding protein</fullName>
    </submittedName>
</protein>
<sequence>MKKKILALLTSVIMLGLAGCGNNASASSKDKEKEIPELTMSWGNELHTGVMNVVVKNPDAFKKSGVYLNALSKDKFELIENDKKIATLNFVISKGGSETANLMSQGHVDYGFGSNTAFLTAVDNGAKLKIAAPFQSDGIALVFPPESNLKTWDAVKKHILDSKTPVKIGYHSPVSGPRIVIESVLKAQGLKVTEDPADNSANVLLVDLKGSNNLLPSLTSKQVDAWVGPSHHPEAAEEKGVGEIALTLKDFPEDGQWTDFPCCVFAATDKAINDYPEVTKALTKLVSDNAKYCSENKDEVAKIMSEVIGVSADTIKKCQINFFTTPSDKWLNGIGIYVEKLNEMNKFNGELKGLSFDKVKEKAFDFRYLDNK</sequence>
<dbReference type="GeneID" id="90543168"/>
<dbReference type="AlphaFoldDB" id="A0A1I2KSB5"/>
<evidence type="ECO:0000313" key="2">
    <source>
        <dbReference type="Proteomes" id="UP000182135"/>
    </source>
</evidence>
<evidence type="ECO:0000313" key="1">
    <source>
        <dbReference type="EMBL" id="SFF67816.1"/>
    </source>
</evidence>
<proteinExistence type="predicted"/>
<name>A0A1I2KSB5_9CLOT</name>
<dbReference type="Pfam" id="PF13379">
    <property type="entry name" value="NMT1_2"/>
    <property type="match status" value="1"/>
</dbReference>